<keyword evidence="6" id="KW-1185">Reference proteome</keyword>
<keyword evidence="2 5" id="KW-0378">Hydrolase</keyword>
<keyword evidence="3" id="KW-1133">Transmembrane helix</keyword>
<dbReference type="GO" id="GO:0005975">
    <property type="term" value="P:carbohydrate metabolic process"/>
    <property type="evidence" value="ECO:0007669"/>
    <property type="project" value="InterPro"/>
</dbReference>
<keyword evidence="3" id="KW-0472">Membrane</keyword>
<dbReference type="SUPFAM" id="SSF144015">
    <property type="entry name" value="Peptidoglycan deacetylase N-terminal noncatalytic region"/>
    <property type="match status" value="1"/>
</dbReference>
<feature type="transmembrane region" description="Helical" evidence="3">
    <location>
        <begin position="52"/>
        <end position="74"/>
    </location>
</feature>
<accession>A0A380KWA5</accession>
<evidence type="ECO:0000313" key="6">
    <source>
        <dbReference type="Proteomes" id="UP000254634"/>
    </source>
</evidence>
<dbReference type="Proteomes" id="UP000254634">
    <property type="component" value="Unassembled WGS sequence"/>
</dbReference>
<dbReference type="GO" id="GO:0016810">
    <property type="term" value="F:hydrolase activity, acting on carbon-nitrogen (but not peptide) bonds"/>
    <property type="evidence" value="ECO:0007669"/>
    <property type="project" value="InterPro"/>
</dbReference>
<dbReference type="PANTHER" id="PTHR10587">
    <property type="entry name" value="GLYCOSYL TRANSFERASE-RELATED"/>
    <property type="match status" value="1"/>
</dbReference>
<evidence type="ECO:0000256" key="1">
    <source>
        <dbReference type="ARBA" id="ARBA00022723"/>
    </source>
</evidence>
<dbReference type="EMBL" id="UHFR01000005">
    <property type="protein sequence ID" value="SUN76028.1"/>
    <property type="molecule type" value="Genomic_DNA"/>
</dbReference>
<keyword evidence="1" id="KW-0479">Metal-binding</keyword>
<evidence type="ECO:0000256" key="2">
    <source>
        <dbReference type="ARBA" id="ARBA00022801"/>
    </source>
</evidence>
<dbReference type="GO" id="GO:0046872">
    <property type="term" value="F:metal ion binding"/>
    <property type="evidence" value="ECO:0007669"/>
    <property type="project" value="UniProtKB-KW"/>
</dbReference>
<dbReference type="STRING" id="1123307.GCA_000380065_01490"/>
<dbReference type="EC" id="3.5.1.-" evidence="5"/>
<dbReference type="Pfam" id="PF01522">
    <property type="entry name" value="Polysacc_deac_1"/>
    <property type="match status" value="1"/>
</dbReference>
<dbReference type="GO" id="GO:0016020">
    <property type="term" value="C:membrane"/>
    <property type="evidence" value="ECO:0007669"/>
    <property type="project" value="TreeGrafter"/>
</dbReference>
<dbReference type="Gene3D" id="3.20.20.370">
    <property type="entry name" value="Glycoside hydrolase/deacetylase"/>
    <property type="match status" value="1"/>
</dbReference>
<dbReference type="InterPro" id="IPR040802">
    <property type="entry name" value="PgdA_N"/>
</dbReference>
<dbReference type="Gene3D" id="3.90.640.30">
    <property type="match status" value="1"/>
</dbReference>
<proteinExistence type="predicted"/>
<evidence type="ECO:0000313" key="5">
    <source>
        <dbReference type="EMBL" id="SUN76028.1"/>
    </source>
</evidence>
<reference evidence="5" key="1">
    <citation type="submission" date="2018-06" db="EMBL/GenBank/DDBJ databases">
        <authorList>
            <consortium name="Pathogen Informatics"/>
            <person name="Doyle S."/>
        </authorList>
    </citation>
    <scope>NUCLEOTIDE SEQUENCE [LARGE SCALE GENOMIC DNA]</scope>
    <source>
        <strain evidence="5">NCTC13765</strain>
    </source>
</reference>
<dbReference type="InterPro" id="IPR050248">
    <property type="entry name" value="Polysacc_deacetylase_ArnD"/>
</dbReference>
<dbReference type="AlphaFoldDB" id="A0A380KWA5"/>
<dbReference type="Gene3D" id="3.30.565.50">
    <property type="match status" value="1"/>
</dbReference>
<sequence>MIVRFSCSCAPYLRVLFEYSIAESALKYKKKLILFTIDNPNKKVYTKYMEKINLKTVILLALNICLLLLILLLGKQVWATFKERQFESKIQKIVAQHDKTYEKKWVSKRSGQFRRNQVIAYYPTVEQDLLLTIMQKVEDDVKHLSQNERALVFYTVKEIDVGLAKVYELRLQRERITLDKQMIGKPKTRQLDYYYSRSASQVLTLDQLFHDPDQAKTRFEEDFRNQLAFRKIDDTIISDVINTLNGQPLSGWKFRYQDRAFHIQLPKAVGDVTELALPITSLYEVINQEFLKDKELQQCKAYLAEKLKKVVALTFDDGPNPATTPKVLDILKAHHAKATFFTLGQNIAGNEAIMKRVLAEGSEIGNHSWSHPSLPTLPVEQVQKEINDTTAAIKKAVGIDSKIMRPPYGDINLTVQNAVDQSFIMWSVDSLDWKNRDTNAILSRIKEGTQPGSIILMHDIHQTTVDALPAILDYLDSQGYGYVTVSELLEKKLAPHQIYYSQN</sequence>
<evidence type="ECO:0000259" key="4">
    <source>
        <dbReference type="PROSITE" id="PS51677"/>
    </source>
</evidence>
<name>A0A380KWA5_9STRE</name>
<dbReference type="RefSeq" id="WP_223873767.1">
    <property type="nucleotide sequence ID" value="NZ_UHFR01000005.1"/>
</dbReference>
<dbReference type="Pfam" id="PF18627">
    <property type="entry name" value="PgdA_N"/>
    <property type="match status" value="1"/>
</dbReference>
<dbReference type="PANTHER" id="PTHR10587:SF133">
    <property type="entry name" value="CHITIN DEACETYLASE 1-RELATED"/>
    <property type="match status" value="1"/>
</dbReference>
<keyword evidence="3" id="KW-0812">Transmembrane</keyword>
<evidence type="ECO:0000256" key="3">
    <source>
        <dbReference type="SAM" id="Phobius"/>
    </source>
</evidence>
<feature type="domain" description="NodB homology" evidence="4">
    <location>
        <begin position="309"/>
        <end position="483"/>
    </location>
</feature>
<organism evidence="5 6">
    <name type="scientific">Streptococcus massiliensis</name>
    <dbReference type="NCBI Taxonomy" id="313439"/>
    <lineage>
        <taxon>Bacteria</taxon>
        <taxon>Bacillati</taxon>
        <taxon>Bacillota</taxon>
        <taxon>Bacilli</taxon>
        <taxon>Lactobacillales</taxon>
        <taxon>Streptococcaceae</taxon>
        <taxon>Streptococcus</taxon>
    </lineage>
</organism>
<dbReference type="InterPro" id="IPR002509">
    <property type="entry name" value="NODB_dom"/>
</dbReference>
<protein>
    <submittedName>
        <fullName evidence="5">Peptidoglycan N-acetylglucosamine deacetylase A</fullName>
        <ecNumber evidence="5">3.5.1.-</ecNumber>
    </submittedName>
</protein>
<gene>
    <name evidence="5" type="ORF">NCTC13765_00473</name>
</gene>
<dbReference type="PROSITE" id="PS51677">
    <property type="entry name" value="NODB"/>
    <property type="match status" value="1"/>
</dbReference>
<dbReference type="InterPro" id="IPR011330">
    <property type="entry name" value="Glyco_hydro/deAcase_b/a-brl"/>
</dbReference>
<dbReference type="SUPFAM" id="SSF88713">
    <property type="entry name" value="Glycoside hydrolase/deacetylase"/>
    <property type="match status" value="1"/>
</dbReference>